<dbReference type="InterPro" id="IPR046347">
    <property type="entry name" value="bZIP_sf"/>
</dbReference>
<feature type="domain" description="BZIP" evidence="7">
    <location>
        <begin position="44"/>
        <end position="93"/>
    </location>
</feature>
<dbReference type="Gene3D" id="1.20.5.170">
    <property type="match status" value="1"/>
</dbReference>
<reference evidence="8 9" key="1">
    <citation type="journal article" date="2018" name="Nat. Ecol. Evol.">
        <title>Genomic signatures of mitonuclear coevolution across populations of Tigriopus californicus.</title>
        <authorList>
            <person name="Barreto F.S."/>
            <person name="Watson E.T."/>
            <person name="Lima T.G."/>
            <person name="Willett C.S."/>
            <person name="Edmands S."/>
            <person name="Li W."/>
            <person name="Burton R.S."/>
        </authorList>
    </citation>
    <scope>NUCLEOTIDE SEQUENCE [LARGE SCALE GENOMIC DNA]</scope>
    <source>
        <strain evidence="8 9">San Diego</strain>
    </source>
</reference>
<evidence type="ECO:0000256" key="3">
    <source>
        <dbReference type="ARBA" id="ARBA00023125"/>
    </source>
</evidence>
<dbReference type="GO" id="GO:0005634">
    <property type="term" value="C:nucleus"/>
    <property type="evidence" value="ECO:0007669"/>
    <property type="project" value="TreeGrafter"/>
</dbReference>
<feature type="region of interest" description="Disordered" evidence="6">
    <location>
        <begin position="232"/>
        <end position="272"/>
    </location>
</feature>
<dbReference type="FunFam" id="1.20.5.170:FF:000025">
    <property type="entry name" value="nuclear factor interleukin-3-regulated protein-like"/>
    <property type="match status" value="1"/>
</dbReference>
<name>A0A553PA77_TIGCA</name>
<evidence type="ECO:0000256" key="2">
    <source>
        <dbReference type="ARBA" id="ARBA00023015"/>
    </source>
</evidence>
<accession>A0A553PA77</accession>
<dbReference type="PANTHER" id="PTHR15284">
    <property type="entry name" value="NUCLEAR FACTOR INTERLEUKIN-3-REGULATED PROTEIN"/>
    <property type="match status" value="1"/>
</dbReference>
<feature type="region of interest" description="Disordered" evidence="6">
    <location>
        <begin position="125"/>
        <end position="212"/>
    </location>
</feature>
<dbReference type="InterPro" id="IPR047229">
    <property type="entry name" value="NFIL3-like"/>
</dbReference>
<dbReference type="Pfam" id="PF07716">
    <property type="entry name" value="bZIP_2"/>
    <property type="match status" value="1"/>
</dbReference>
<keyword evidence="2" id="KW-0805">Transcription regulation</keyword>
<feature type="compositionally biased region" description="Low complexity" evidence="6">
    <location>
        <begin position="176"/>
        <end position="207"/>
    </location>
</feature>
<dbReference type="AlphaFoldDB" id="A0A553PA77"/>
<dbReference type="EMBL" id="VCGU01000005">
    <property type="protein sequence ID" value="TRY74587.1"/>
    <property type="molecule type" value="Genomic_DNA"/>
</dbReference>
<dbReference type="GO" id="GO:0003700">
    <property type="term" value="F:DNA-binding transcription factor activity"/>
    <property type="evidence" value="ECO:0007669"/>
    <property type="project" value="InterPro"/>
</dbReference>
<keyword evidence="3" id="KW-0238">DNA-binding</keyword>
<keyword evidence="4" id="KW-0804">Transcription</keyword>
<evidence type="ECO:0000256" key="6">
    <source>
        <dbReference type="SAM" id="MobiDB-lite"/>
    </source>
</evidence>
<sequence>MTKKMVLNGSNLLEMAKQNVGSIPHGDLFPQRKRREFTPDFKKDQSYWERRRRNNEAAKRSREKRRLNDMILETKVMELSKDNAFLRAQLTAIFERYGIRGESLINFYDIQERFEGERIVKEEMEWMSPSEESGTPEQDDFSSECGDAPENLSKESSQDGVKSSPAQAIGGDPRDSSSSLSTLSSSSTSQISHMPLSPLSPTSSDTSGGVCSSEDQFIHQLPHKLRFKYHQSESNENTDHLDNRRPKSGHLLSDHNKLMDESHDSPRYFSYGHHPHAEAPKFPSEASALSHILVSNSSIEM</sequence>
<comment type="caution">
    <text evidence="8">The sequence shown here is derived from an EMBL/GenBank/DDBJ whole genome shotgun (WGS) entry which is preliminary data.</text>
</comment>
<gene>
    <name evidence="8" type="ORF">TCAL_01646</name>
</gene>
<feature type="compositionally biased region" description="Basic and acidic residues" evidence="6">
    <location>
        <begin position="252"/>
        <end position="266"/>
    </location>
</feature>
<keyword evidence="9" id="KW-1185">Reference proteome</keyword>
<dbReference type="InterPro" id="IPR047106">
    <property type="entry name" value="NFIL3-like_bZIP"/>
</dbReference>
<dbReference type="PANTHER" id="PTHR15284:SF0">
    <property type="entry name" value="GH23983P"/>
    <property type="match status" value="1"/>
</dbReference>
<evidence type="ECO:0000313" key="8">
    <source>
        <dbReference type="EMBL" id="TRY74587.1"/>
    </source>
</evidence>
<evidence type="ECO:0000313" key="9">
    <source>
        <dbReference type="Proteomes" id="UP000318571"/>
    </source>
</evidence>
<dbReference type="Proteomes" id="UP000318571">
    <property type="component" value="Chromosome 2"/>
</dbReference>
<evidence type="ECO:0000256" key="4">
    <source>
        <dbReference type="ARBA" id="ARBA00023163"/>
    </source>
</evidence>
<evidence type="ECO:0000256" key="1">
    <source>
        <dbReference type="ARBA" id="ARBA00006079"/>
    </source>
</evidence>
<dbReference type="CDD" id="cd14694">
    <property type="entry name" value="bZIP_NFIL3"/>
    <property type="match status" value="1"/>
</dbReference>
<dbReference type="GO" id="GO:0007623">
    <property type="term" value="P:circadian rhythm"/>
    <property type="evidence" value="ECO:0007669"/>
    <property type="project" value="TreeGrafter"/>
</dbReference>
<dbReference type="STRING" id="6832.A0A553PA77"/>
<dbReference type="SUPFAM" id="SSF57959">
    <property type="entry name" value="Leucine zipper domain"/>
    <property type="match status" value="1"/>
</dbReference>
<protein>
    <recommendedName>
        <fullName evidence="7">BZIP domain-containing protein</fullName>
    </recommendedName>
</protein>
<dbReference type="InterPro" id="IPR004827">
    <property type="entry name" value="bZIP"/>
</dbReference>
<evidence type="ECO:0000256" key="5">
    <source>
        <dbReference type="ARBA" id="ARBA00023242"/>
    </source>
</evidence>
<feature type="compositionally biased region" description="Basic and acidic residues" evidence="6">
    <location>
        <begin position="232"/>
        <end position="245"/>
    </location>
</feature>
<evidence type="ECO:0000259" key="7">
    <source>
        <dbReference type="PROSITE" id="PS50217"/>
    </source>
</evidence>
<dbReference type="GO" id="GO:0003677">
    <property type="term" value="F:DNA binding"/>
    <property type="evidence" value="ECO:0007669"/>
    <property type="project" value="UniProtKB-KW"/>
</dbReference>
<dbReference type="PROSITE" id="PS50217">
    <property type="entry name" value="BZIP"/>
    <property type="match status" value="1"/>
</dbReference>
<organism evidence="8 9">
    <name type="scientific">Tigriopus californicus</name>
    <name type="common">Marine copepod</name>
    <dbReference type="NCBI Taxonomy" id="6832"/>
    <lineage>
        <taxon>Eukaryota</taxon>
        <taxon>Metazoa</taxon>
        <taxon>Ecdysozoa</taxon>
        <taxon>Arthropoda</taxon>
        <taxon>Crustacea</taxon>
        <taxon>Multicrustacea</taxon>
        <taxon>Hexanauplia</taxon>
        <taxon>Copepoda</taxon>
        <taxon>Harpacticoida</taxon>
        <taxon>Harpacticidae</taxon>
        <taxon>Tigriopus</taxon>
    </lineage>
</organism>
<keyword evidence="5" id="KW-0539">Nucleus</keyword>
<comment type="similarity">
    <text evidence="1">Belongs to the bZIP family. NFIL3 subfamily.</text>
</comment>
<dbReference type="SMART" id="SM00338">
    <property type="entry name" value="BRLZ"/>
    <property type="match status" value="1"/>
</dbReference>
<dbReference type="PROSITE" id="PS00036">
    <property type="entry name" value="BZIP_BASIC"/>
    <property type="match status" value="1"/>
</dbReference>
<proteinExistence type="inferred from homology"/>